<dbReference type="SUPFAM" id="SSF51735">
    <property type="entry name" value="NAD(P)-binding Rossmann-fold domains"/>
    <property type="match status" value="1"/>
</dbReference>
<keyword evidence="3" id="KW-1185">Reference proteome</keyword>
<sequence length="356" mass="38977">MNQSWQYTRQGMLSETLEKVEGPIPTPASEEIVVRVKAISLNPIDYKLASFPAYIRRGMGARPYGEPSVPCFDFAGVVHSVGSGAGEWTEGEEVFGRIVRSAASGSMQRYVAVSSSTAMTRKPAGLSWEQAAAIPLVYMTVYGCLVNIGHLPFKPTEQEKGKRSVLILGGSGGAGTQAIQLAKAMGLNVVTTCSKSSDEMVKKLGADETIDYRTENVGKKATTSKYAPFAVVLDCVGGTDAIPYMDQLLLEDPKHPELGVYVSISGDLPPHEPMQLGSAIMHVGRQTLRGIRGSLNPYIPSWFPLRPWFANKRYQFYLSVPERRMMETVPAFLEHAKEVLVDEVFDFEVTLEGGFR</sequence>
<dbReference type="InterPro" id="IPR013154">
    <property type="entry name" value="ADH-like_N"/>
</dbReference>
<dbReference type="EMBL" id="JAKWFO010000008">
    <property type="protein sequence ID" value="KAI9633546.1"/>
    <property type="molecule type" value="Genomic_DNA"/>
</dbReference>
<evidence type="ECO:0000259" key="1">
    <source>
        <dbReference type="SMART" id="SM00829"/>
    </source>
</evidence>
<reference evidence="2" key="1">
    <citation type="journal article" date="2022" name="G3 (Bethesda)">
        <title>High quality genome of the basidiomycete yeast Dioszegia hungarica PDD-24b-2 isolated from cloud water.</title>
        <authorList>
            <person name="Jarrige D."/>
            <person name="Haridas S."/>
            <person name="Bleykasten-Grosshans C."/>
            <person name="Joly M."/>
            <person name="Nadalig T."/>
            <person name="Sancelme M."/>
            <person name="Vuilleumier S."/>
            <person name="Grigoriev I.V."/>
            <person name="Amato P."/>
            <person name="Bringel F."/>
        </authorList>
    </citation>
    <scope>NUCLEOTIDE SEQUENCE</scope>
    <source>
        <strain evidence="2">PDD-24b-2</strain>
    </source>
</reference>
<proteinExistence type="predicted"/>
<dbReference type="InterPro" id="IPR050700">
    <property type="entry name" value="YIM1/Zinc_Alcohol_DH_Fams"/>
</dbReference>
<dbReference type="Pfam" id="PF08240">
    <property type="entry name" value="ADH_N"/>
    <property type="match status" value="1"/>
</dbReference>
<feature type="domain" description="Enoyl reductase (ER)" evidence="1">
    <location>
        <begin position="11"/>
        <end position="341"/>
    </location>
</feature>
<dbReference type="GO" id="GO:0016491">
    <property type="term" value="F:oxidoreductase activity"/>
    <property type="evidence" value="ECO:0007669"/>
    <property type="project" value="InterPro"/>
</dbReference>
<dbReference type="InterPro" id="IPR013149">
    <property type="entry name" value="ADH-like_C"/>
</dbReference>
<evidence type="ECO:0000313" key="2">
    <source>
        <dbReference type="EMBL" id="KAI9633546.1"/>
    </source>
</evidence>
<dbReference type="Proteomes" id="UP001164286">
    <property type="component" value="Unassembled WGS sequence"/>
</dbReference>
<organism evidence="2 3">
    <name type="scientific">Dioszegia hungarica</name>
    <dbReference type="NCBI Taxonomy" id="4972"/>
    <lineage>
        <taxon>Eukaryota</taxon>
        <taxon>Fungi</taxon>
        <taxon>Dikarya</taxon>
        <taxon>Basidiomycota</taxon>
        <taxon>Agaricomycotina</taxon>
        <taxon>Tremellomycetes</taxon>
        <taxon>Tremellales</taxon>
        <taxon>Bulleribasidiaceae</taxon>
        <taxon>Dioszegia</taxon>
    </lineage>
</organism>
<dbReference type="RefSeq" id="XP_052943323.1">
    <property type="nucleotide sequence ID" value="XM_053089987.1"/>
</dbReference>
<gene>
    <name evidence="2" type="ORF">MKK02DRAFT_38202</name>
</gene>
<dbReference type="InterPro" id="IPR020843">
    <property type="entry name" value="ER"/>
</dbReference>
<dbReference type="AlphaFoldDB" id="A0AA38H3Z1"/>
<comment type="caution">
    <text evidence="2">The sequence shown here is derived from an EMBL/GenBank/DDBJ whole genome shotgun (WGS) entry which is preliminary data.</text>
</comment>
<dbReference type="InterPro" id="IPR036291">
    <property type="entry name" value="NAD(P)-bd_dom_sf"/>
</dbReference>
<dbReference type="GO" id="GO:0005739">
    <property type="term" value="C:mitochondrion"/>
    <property type="evidence" value="ECO:0007669"/>
    <property type="project" value="TreeGrafter"/>
</dbReference>
<dbReference type="PANTHER" id="PTHR11695:SF294">
    <property type="entry name" value="RETICULON-4-INTERACTING PROTEIN 1, MITOCHONDRIAL"/>
    <property type="match status" value="1"/>
</dbReference>
<dbReference type="CDD" id="cd08267">
    <property type="entry name" value="MDR1"/>
    <property type="match status" value="1"/>
</dbReference>
<dbReference type="Pfam" id="PF00107">
    <property type="entry name" value="ADH_zinc_N"/>
    <property type="match status" value="1"/>
</dbReference>
<name>A0AA38H3Z1_9TREE</name>
<dbReference type="Gene3D" id="3.40.50.720">
    <property type="entry name" value="NAD(P)-binding Rossmann-like Domain"/>
    <property type="match status" value="1"/>
</dbReference>
<dbReference type="GeneID" id="77729192"/>
<accession>A0AA38H3Z1</accession>
<dbReference type="InterPro" id="IPR011032">
    <property type="entry name" value="GroES-like_sf"/>
</dbReference>
<dbReference type="SUPFAM" id="SSF50129">
    <property type="entry name" value="GroES-like"/>
    <property type="match status" value="1"/>
</dbReference>
<protein>
    <recommendedName>
        <fullName evidence="1">Enoyl reductase (ER) domain-containing protein</fullName>
    </recommendedName>
</protein>
<dbReference type="Gene3D" id="3.90.180.10">
    <property type="entry name" value="Medium-chain alcohol dehydrogenases, catalytic domain"/>
    <property type="match status" value="1"/>
</dbReference>
<dbReference type="PANTHER" id="PTHR11695">
    <property type="entry name" value="ALCOHOL DEHYDROGENASE RELATED"/>
    <property type="match status" value="1"/>
</dbReference>
<dbReference type="SMART" id="SM00829">
    <property type="entry name" value="PKS_ER"/>
    <property type="match status" value="1"/>
</dbReference>
<evidence type="ECO:0000313" key="3">
    <source>
        <dbReference type="Proteomes" id="UP001164286"/>
    </source>
</evidence>